<dbReference type="Proteomes" id="UP000287361">
    <property type="component" value="Unassembled WGS sequence"/>
</dbReference>
<sequence>MKITYLHHSGFSVETETKVLLFDYYTEGGRKAYFDPAAYPDKAVFVFVSHAHEDHYDRRILSWAKLPNVRYVLSFDVRTEAGFEGRVLCAEPHRTYDFDGISIQTLQSNDEGVAFLVKADGKIIYHAGDLNWWHWNGEPEDFNADIEKSYTAEINRLKGEKIDVAFVPADLRLQDKYFWAVNYFLKTVGAKRLFPMHFWGRFDVCTMLRQLGYGETIAEITQENEKFEI</sequence>
<dbReference type="OrthoDB" id="36975at2"/>
<dbReference type="PANTHER" id="PTHR42967:SF1">
    <property type="entry name" value="MBL FOLD METALLO-HYDROLASE"/>
    <property type="match status" value="1"/>
</dbReference>
<dbReference type="Gene3D" id="3.60.15.10">
    <property type="entry name" value="Ribonuclease Z/Hydroxyacylglutathione hydrolase-like"/>
    <property type="match status" value="1"/>
</dbReference>
<dbReference type="AlphaFoldDB" id="A0A401LBV6"/>
<keyword evidence="1" id="KW-0378">Hydrolase</keyword>
<keyword evidence="2" id="KW-1185">Reference proteome</keyword>
<comment type="caution">
    <text evidence="1">The sequence shown here is derived from an EMBL/GenBank/DDBJ whole genome shotgun (WGS) entry which is preliminary data.</text>
</comment>
<dbReference type="SUPFAM" id="SSF56281">
    <property type="entry name" value="Metallo-hydrolase/oxidoreductase"/>
    <property type="match status" value="1"/>
</dbReference>
<dbReference type="EMBL" id="BHVZ01000001">
    <property type="protein sequence ID" value="GCB29057.1"/>
    <property type="molecule type" value="Genomic_DNA"/>
</dbReference>
<accession>A0A401LBV6</accession>
<evidence type="ECO:0000313" key="1">
    <source>
        <dbReference type="EMBL" id="GCB29057.1"/>
    </source>
</evidence>
<organism evidence="1 2">
    <name type="scientific">Anaerotignum faecicola</name>
    <dbReference type="NCBI Taxonomy" id="2358141"/>
    <lineage>
        <taxon>Bacteria</taxon>
        <taxon>Bacillati</taxon>
        <taxon>Bacillota</taxon>
        <taxon>Clostridia</taxon>
        <taxon>Lachnospirales</taxon>
        <taxon>Anaerotignaceae</taxon>
        <taxon>Anaerotignum</taxon>
    </lineage>
</organism>
<dbReference type="Pfam" id="PF13483">
    <property type="entry name" value="Lactamase_B_3"/>
    <property type="match status" value="1"/>
</dbReference>
<reference evidence="1 2" key="1">
    <citation type="submission" date="2018-10" db="EMBL/GenBank/DDBJ databases">
        <title>Draft Genome Sequence of Anaerotignum sp. KCTC 15736.</title>
        <authorList>
            <person name="Choi S.H."/>
            <person name="Kim J.S."/>
            <person name="Kang S.W."/>
            <person name="Lee J.S."/>
            <person name="Park S.H."/>
        </authorList>
    </citation>
    <scope>NUCLEOTIDE SEQUENCE [LARGE SCALE GENOMIC DNA]</scope>
    <source>
        <strain evidence="1 2">KCTC 15736</strain>
    </source>
</reference>
<name>A0A401LBV6_9FIRM</name>
<gene>
    <name evidence="1" type="ORF">KGMB03357_07180</name>
</gene>
<evidence type="ECO:0000313" key="2">
    <source>
        <dbReference type="Proteomes" id="UP000287361"/>
    </source>
</evidence>
<dbReference type="GO" id="GO:0016787">
    <property type="term" value="F:hydrolase activity"/>
    <property type="evidence" value="ECO:0007669"/>
    <property type="project" value="UniProtKB-KW"/>
</dbReference>
<dbReference type="PANTHER" id="PTHR42967">
    <property type="entry name" value="METAL DEPENDENT HYDROLASE"/>
    <property type="match status" value="1"/>
</dbReference>
<proteinExistence type="predicted"/>
<protein>
    <submittedName>
        <fullName evidence="1">Hydrolase</fullName>
    </submittedName>
</protein>
<dbReference type="InterPro" id="IPR036866">
    <property type="entry name" value="RibonucZ/Hydroxyglut_hydro"/>
</dbReference>